<dbReference type="GO" id="GO:0006950">
    <property type="term" value="P:response to stress"/>
    <property type="evidence" value="ECO:0007669"/>
    <property type="project" value="UniProtKB-ARBA"/>
</dbReference>
<keyword evidence="1" id="KW-0677">Repeat</keyword>
<feature type="repeat" description="TPR" evidence="3">
    <location>
        <begin position="228"/>
        <end position="261"/>
    </location>
</feature>
<sequence length="700" mass="74950">MSRPVDMNSKAQKPALGTGLDAISDRFHSALTTFDGNKPDAKDFDLGSPVSPLRTRTASNAITNTSSSSSSSGSVSGRTGANVVARKSDGKSHSGELLGSGESHPAGTDGAGSHGQRNWRPGHRRSGSGPLIFSGGSGGGSSSATSPLTNALPAGNICPSGRIGKTGMICRSSARSDVLGSGTGNYGHGSIMRGGAAAGRPPVEPAVSAGTPEVAASSARRAMTSVDPEEVKRAGNEQYKMGHFMDALKLYDRAIAMCPGNAACHSNRAAALIGLGRLTDAVRECKEAVRLDPTYWRAHQRLASLYIRLGQVENALKHIFSTGQQLDHMELQKLQTLERHVNRCADARKTGDWKSALRESDSAIAAGADSSSLLFASRAEALLRLHRLEEADSMLSKMLKLESSISSSSQTTFFGMLSNAYLFIVQARVETTLGRFDSAVSAAEKAGQIDPRNMEVATVLANVRSVARARSRGNELFNSGKFTEACTAYGEGLKFDPSNPVLCCNRAACLSMLGQWEKSIQDCNEALRIQPNYTKALLRRAASNGKLERWAEAVQDYEVLRKELPGDSKVAEALFHAQIALKKSRGEEVSNLKFGGEVEKISGVEHFRAAISSPGVSVVHFMGASNQQCLQISSFVDALCTRYPSVNFLKVDVDESPDVTNVENVRIVPTFKIYKNGSRVKEMICPSRQVLEYSVRHYGL</sequence>
<dbReference type="InterPro" id="IPR036249">
    <property type="entry name" value="Thioredoxin-like_sf"/>
</dbReference>
<keyword evidence="2 3" id="KW-0802">TPR repeat</keyword>
<dbReference type="Gene3D" id="1.25.40.10">
    <property type="entry name" value="Tetratricopeptide repeat domain"/>
    <property type="match status" value="1"/>
</dbReference>
<feature type="compositionally biased region" description="Low complexity" evidence="4">
    <location>
        <begin position="54"/>
        <end position="81"/>
    </location>
</feature>
<evidence type="ECO:0000313" key="6">
    <source>
        <dbReference type="EMBL" id="MQL73456.1"/>
    </source>
</evidence>
<dbReference type="PANTHER" id="PTHR46050">
    <property type="entry name" value="TPR REPEAT-CONTAINING THIOREDOXIN"/>
    <property type="match status" value="1"/>
</dbReference>
<organism evidence="6 7">
    <name type="scientific">Colocasia esculenta</name>
    <name type="common">Wild taro</name>
    <name type="synonym">Arum esculentum</name>
    <dbReference type="NCBI Taxonomy" id="4460"/>
    <lineage>
        <taxon>Eukaryota</taxon>
        <taxon>Viridiplantae</taxon>
        <taxon>Streptophyta</taxon>
        <taxon>Embryophyta</taxon>
        <taxon>Tracheophyta</taxon>
        <taxon>Spermatophyta</taxon>
        <taxon>Magnoliopsida</taxon>
        <taxon>Liliopsida</taxon>
        <taxon>Araceae</taxon>
        <taxon>Aroideae</taxon>
        <taxon>Colocasieae</taxon>
        <taxon>Colocasia</taxon>
    </lineage>
</organism>
<dbReference type="FunFam" id="3.40.30.10:FF:000211">
    <property type="entry name" value="TPR repeat-containing thioredoxin TTL4"/>
    <property type="match status" value="1"/>
</dbReference>
<gene>
    <name evidence="6" type="ORF">Taro_005817</name>
</gene>
<dbReference type="InterPro" id="IPR011990">
    <property type="entry name" value="TPR-like_helical_dom_sf"/>
</dbReference>
<dbReference type="AlphaFoldDB" id="A0A843TTH3"/>
<accession>A0A843TTH3</accession>
<dbReference type="InterPro" id="IPR019734">
    <property type="entry name" value="TPR_rpt"/>
</dbReference>
<feature type="region of interest" description="Disordered" evidence="4">
    <location>
        <begin position="31"/>
        <end position="147"/>
    </location>
</feature>
<dbReference type="InterPro" id="IPR044534">
    <property type="entry name" value="TTL1-4"/>
</dbReference>
<evidence type="ECO:0000259" key="5">
    <source>
        <dbReference type="Pfam" id="PF00085"/>
    </source>
</evidence>
<name>A0A843TTH3_COLES</name>
<comment type="caution">
    <text evidence="6">The sequence shown here is derived from an EMBL/GenBank/DDBJ whole genome shotgun (WGS) entry which is preliminary data.</text>
</comment>
<proteinExistence type="predicted"/>
<dbReference type="Pfam" id="PF00085">
    <property type="entry name" value="Thioredoxin"/>
    <property type="match status" value="1"/>
</dbReference>
<reference evidence="6" key="1">
    <citation type="submission" date="2017-07" db="EMBL/GenBank/DDBJ databases">
        <title>Taro Niue Genome Assembly and Annotation.</title>
        <authorList>
            <person name="Atibalentja N."/>
            <person name="Keating K."/>
            <person name="Fields C.J."/>
        </authorList>
    </citation>
    <scope>NUCLEOTIDE SEQUENCE</scope>
    <source>
        <strain evidence="6">Niue_2</strain>
        <tissue evidence="6">Leaf</tissue>
    </source>
</reference>
<dbReference type="PROSITE" id="PS50005">
    <property type="entry name" value="TPR"/>
    <property type="match status" value="1"/>
</dbReference>
<dbReference type="CDD" id="cd02947">
    <property type="entry name" value="TRX_family"/>
    <property type="match status" value="1"/>
</dbReference>
<dbReference type="Gene3D" id="3.40.30.10">
    <property type="entry name" value="Glutaredoxin"/>
    <property type="match status" value="1"/>
</dbReference>
<dbReference type="GO" id="GO:0005737">
    <property type="term" value="C:cytoplasm"/>
    <property type="evidence" value="ECO:0007669"/>
    <property type="project" value="TreeGrafter"/>
</dbReference>
<evidence type="ECO:0000256" key="4">
    <source>
        <dbReference type="SAM" id="MobiDB-lite"/>
    </source>
</evidence>
<protein>
    <recommendedName>
        <fullName evidence="5">Thioredoxin domain-containing protein</fullName>
    </recommendedName>
</protein>
<dbReference type="Pfam" id="PF13432">
    <property type="entry name" value="TPR_16"/>
    <property type="match status" value="1"/>
</dbReference>
<dbReference type="SMART" id="SM00028">
    <property type="entry name" value="TPR"/>
    <property type="match status" value="8"/>
</dbReference>
<dbReference type="PANTHER" id="PTHR46050:SF29">
    <property type="entry name" value="TPR REPEAT-CONTAINING THIOREDOXIN TTL4"/>
    <property type="match status" value="1"/>
</dbReference>
<dbReference type="SUPFAM" id="SSF48452">
    <property type="entry name" value="TPR-like"/>
    <property type="match status" value="1"/>
</dbReference>
<evidence type="ECO:0000313" key="7">
    <source>
        <dbReference type="Proteomes" id="UP000652761"/>
    </source>
</evidence>
<dbReference type="EMBL" id="NMUH01000168">
    <property type="protein sequence ID" value="MQL73456.1"/>
    <property type="molecule type" value="Genomic_DNA"/>
</dbReference>
<dbReference type="SUPFAM" id="SSF52833">
    <property type="entry name" value="Thioredoxin-like"/>
    <property type="match status" value="1"/>
</dbReference>
<feature type="compositionally biased region" description="Low complexity" evidence="4">
    <location>
        <begin position="95"/>
        <end position="104"/>
    </location>
</feature>
<keyword evidence="7" id="KW-1185">Reference proteome</keyword>
<dbReference type="InterPro" id="IPR013766">
    <property type="entry name" value="Thioredoxin_domain"/>
</dbReference>
<evidence type="ECO:0000256" key="2">
    <source>
        <dbReference type="ARBA" id="ARBA00022803"/>
    </source>
</evidence>
<dbReference type="OrthoDB" id="2121326at2759"/>
<evidence type="ECO:0000256" key="3">
    <source>
        <dbReference type="PROSITE-ProRule" id="PRU00339"/>
    </source>
</evidence>
<dbReference type="Pfam" id="PF00515">
    <property type="entry name" value="TPR_1"/>
    <property type="match status" value="1"/>
</dbReference>
<dbReference type="Proteomes" id="UP000652761">
    <property type="component" value="Unassembled WGS sequence"/>
</dbReference>
<feature type="domain" description="Thioredoxin" evidence="5">
    <location>
        <begin position="605"/>
        <end position="685"/>
    </location>
</feature>
<evidence type="ECO:0000256" key="1">
    <source>
        <dbReference type="ARBA" id="ARBA00022737"/>
    </source>
</evidence>